<evidence type="ECO:0000313" key="3">
    <source>
        <dbReference type="Proteomes" id="UP000612585"/>
    </source>
</evidence>
<name>A0A8J3Z315_9ACTN</name>
<comment type="caution">
    <text evidence="2">The sequence shown here is derived from an EMBL/GenBank/DDBJ whole genome shotgun (WGS) entry which is preliminary data.</text>
</comment>
<dbReference type="AlphaFoldDB" id="A0A8J3Z315"/>
<dbReference type="Proteomes" id="UP000612585">
    <property type="component" value="Unassembled WGS sequence"/>
</dbReference>
<protein>
    <submittedName>
        <fullName evidence="2">Uncharacterized protein</fullName>
    </submittedName>
</protein>
<organism evidence="2 3">
    <name type="scientific">Virgisporangium aurantiacum</name>
    <dbReference type="NCBI Taxonomy" id="175570"/>
    <lineage>
        <taxon>Bacteria</taxon>
        <taxon>Bacillati</taxon>
        <taxon>Actinomycetota</taxon>
        <taxon>Actinomycetes</taxon>
        <taxon>Micromonosporales</taxon>
        <taxon>Micromonosporaceae</taxon>
        <taxon>Virgisporangium</taxon>
    </lineage>
</organism>
<dbReference type="RefSeq" id="WP_203989317.1">
    <property type="nucleotide sequence ID" value="NZ_BOPG01000012.1"/>
</dbReference>
<gene>
    <name evidence="2" type="ORF">Vau01_018820</name>
</gene>
<evidence type="ECO:0000256" key="1">
    <source>
        <dbReference type="SAM" id="Phobius"/>
    </source>
</evidence>
<accession>A0A8J3Z315</accession>
<keyword evidence="1" id="KW-0472">Membrane</keyword>
<reference evidence="2" key="1">
    <citation type="submission" date="2021-01" db="EMBL/GenBank/DDBJ databases">
        <title>Whole genome shotgun sequence of Virgisporangium aurantiacum NBRC 16421.</title>
        <authorList>
            <person name="Komaki H."/>
            <person name="Tamura T."/>
        </authorList>
    </citation>
    <scope>NUCLEOTIDE SEQUENCE</scope>
    <source>
        <strain evidence="2">NBRC 16421</strain>
    </source>
</reference>
<keyword evidence="1" id="KW-0812">Transmembrane</keyword>
<feature type="transmembrane region" description="Helical" evidence="1">
    <location>
        <begin position="5"/>
        <end position="25"/>
    </location>
</feature>
<sequence length="59" mass="6348">MLRRILIYAAGGAASMALSLFLVLGLGWPKLVVAGVGMLPLYLAAFWVGTDRDRADGRR</sequence>
<evidence type="ECO:0000313" key="2">
    <source>
        <dbReference type="EMBL" id="GIJ54366.1"/>
    </source>
</evidence>
<feature type="transmembrane region" description="Helical" evidence="1">
    <location>
        <begin position="31"/>
        <end position="49"/>
    </location>
</feature>
<proteinExistence type="predicted"/>
<dbReference type="EMBL" id="BOPG01000012">
    <property type="protein sequence ID" value="GIJ54366.1"/>
    <property type="molecule type" value="Genomic_DNA"/>
</dbReference>
<keyword evidence="1" id="KW-1133">Transmembrane helix</keyword>
<keyword evidence="3" id="KW-1185">Reference proteome</keyword>